<evidence type="ECO:0000313" key="9">
    <source>
        <dbReference type="EMBL" id="EJT68201.1"/>
    </source>
</evidence>
<reference evidence="10" key="5">
    <citation type="submission" date="2018-04" db="UniProtKB">
        <authorList>
            <consortium name="EnsemblFungi"/>
        </authorList>
    </citation>
    <scope>IDENTIFICATION</scope>
    <source>
        <strain evidence="10">R3-111a-1</strain>
    </source>
</reference>
<evidence type="ECO:0000256" key="2">
    <source>
        <dbReference type="ARBA" id="ARBA00022692"/>
    </source>
</evidence>
<keyword evidence="2 7" id="KW-0812">Transmembrane</keyword>
<evidence type="ECO:0000259" key="8">
    <source>
        <dbReference type="Pfam" id="PF20684"/>
    </source>
</evidence>
<evidence type="ECO:0000313" key="10">
    <source>
        <dbReference type="EnsemblFungi" id="EJT68201"/>
    </source>
</evidence>
<dbReference type="EnsemblFungi" id="EJT68201">
    <property type="protein sequence ID" value="EJT68201"/>
    <property type="gene ID" value="GGTG_14222"/>
</dbReference>
<dbReference type="OrthoDB" id="5417844at2759"/>
<feature type="compositionally biased region" description="Basic and acidic residues" evidence="6">
    <location>
        <begin position="254"/>
        <end position="289"/>
    </location>
</feature>
<dbReference type="PANTHER" id="PTHR33048">
    <property type="entry name" value="PTH11-LIKE INTEGRAL MEMBRANE PROTEIN (AFU_ORTHOLOGUE AFUA_5G11245)"/>
    <property type="match status" value="1"/>
</dbReference>
<accession>J3PKZ5</accession>
<dbReference type="PANTHER" id="PTHR33048:SF47">
    <property type="entry name" value="INTEGRAL MEMBRANE PROTEIN-RELATED"/>
    <property type="match status" value="1"/>
</dbReference>
<name>J3PKZ5_GAET3</name>
<gene>
    <name evidence="10" type="primary">20354680</name>
    <name evidence="9" type="ORF">GGTG_14222</name>
</gene>
<dbReference type="InterPro" id="IPR052337">
    <property type="entry name" value="SAT4-like"/>
</dbReference>
<dbReference type="Pfam" id="PF20684">
    <property type="entry name" value="Fung_rhodopsin"/>
    <property type="match status" value="1"/>
</dbReference>
<dbReference type="RefSeq" id="XP_009230413.1">
    <property type="nucleotide sequence ID" value="XM_009232149.1"/>
</dbReference>
<organism evidence="9">
    <name type="scientific">Gaeumannomyces tritici (strain R3-111a-1)</name>
    <name type="common">Wheat and barley take-all root rot fungus</name>
    <name type="synonym">Gaeumannomyces graminis var. tritici</name>
    <dbReference type="NCBI Taxonomy" id="644352"/>
    <lineage>
        <taxon>Eukaryota</taxon>
        <taxon>Fungi</taxon>
        <taxon>Dikarya</taxon>
        <taxon>Ascomycota</taxon>
        <taxon>Pezizomycotina</taxon>
        <taxon>Sordariomycetes</taxon>
        <taxon>Sordariomycetidae</taxon>
        <taxon>Magnaporthales</taxon>
        <taxon>Magnaporthaceae</taxon>
        <taxon>Gaeumannomyces</taxon>
    </lineage>
</organism>
<evidence type="ECO:0000256" key="7">
    <source>
        <dbReference type="SAM" id="Phobius"/>
    </source>
</evidence>
<evidence type="ECO:0000256" key="1">
    <source>
        <dbReference type="ARBA" id="ARBA00004141"/>
    </source>
</evidence>
<evidence type="ECO:0000256" key="4">
    <source>
        <dbReference type="ARBA" id="ARBA00023136"/>
    </source>
</evidence>
<keyword evidence="4 7" id="KW-0472">Membrane</keyword>
<evidence type="ECO:0000256" key="6">
    <source>
        <dbReference type="SAM" id="MobiDB-lite"/>
    </source>
</evidence>
<feature type="region of interest" description="Disordered" evidence="6">
    <location>
        <begin position="223"/>
        <end position="345"/>
    </location>
</feature>
<dbReference type="Proteomes" id="UP000006039">
    <property type="component" value="Unassembled WGS sequence"/>
</dbReference>
<dbReference type="GeneID" id="20354680"/>
<dbReference type="GO" id="GO:0016020">
    <property type="term" value="C:membrane"/>
    <property type="evidence" value="ECO:0007669"/>
    <property type="project" value="UniProtKB-SubCell"/>
</dbReference>
<comment type="similarity">
    <text evidence="5">Belongs to the SAT4 family.</text>
</comment>
<dbReference type="VEuPathDB" id="FungiDB:GGTG_14222"/>
<comment type="subcellular location">
    <subcellularLocation>
        <location evidence="1">Membrane</location>
        <topology evidence="1">Multi-pass membrane protein</topology>
    </subcellularLocation>
</comment>
<reference evidence="9" key="2">
    <citation type="submission" date="2010-07" db="EMBL/GenBank/DDBJ databases">
        <authorList>
            <consortium name="The Broad Institute Genome Sequencing Platform"/>
            <consortium name="Broad Institute Genome Sequencing Center for Infectious Disease"/>
            <person name="Ma L.-J."/>
            <person name="Dead R."/>
            <person name="Young S."/>
            <person name="Zeng Q."/>
            <person name="Koehrsen M."/>
            <person name="Alvarado L."/>
            <person name="Berlin A."/>
            <person name="Chapman S.B."/>
            <person name="Chen Z."/>
            <person name="Freedman E."/>
            <person name="Gellesch M."/>
            <person name="Goldberg J."/>
            <person name="Griggs A."/>
            <person name="Gujja S."/>
            <person name="Heilman E.R."/>
            <person name="Heiman D."/>
            <person name="Hepburn T."/>
            <person name="Howarth C."/>
            <person name="Jen D."/>
            <person name="Larson L."/>
            <person name="Mehta T."/>
            <person name="Neiman D."/>
            <person name="Pearson M."/>
            <person name="Roberts A."/>
            <person name="Saif S."/>
            <person name="Shea T."/>
            <person name="Shenoy N."/>
            <person name="Sisk P."/>
            <person name="Stolte C."/>
            <person name="Sykes S."/>
            <person name="Walk T."/>
            <person name="White J."/>
            <person name="Yandava C."/>
            <person name="Haas B."/>
            <person name="Nusbaum C."/>
            <person name="Birren B."/>
        </authorList>
    </citation>
    <scope>NUCLEOTIDE SEQUENCE</scope>
    <source>
        <strain evidence="9">R3-111a-1</strain>
    </source>
</reference>
<feature type="domain" description="Rhodopsin" evidence="8">
    <location>
        <begin position="2"/>
        <end position="212"/>
    </location>
</feature>
<protein>
    <recommendedName>
        <fullName evidence="8">Rhodopsin domain-containing protein</fullName>
    </recommendedName>
</protein>
<feature type="transmembrane region" description="Helical" evidence="7">
    <location>
        <begin position="60"/>
        <end position="88"/>
    </location>
</feature>
<keyword evidence="3 7" id="KW-1133">Transmembrane helix</keyword>
<feature type="transmembrane region" description="Helical" evidence="7">
    <location>
        <begin position="30"/>
        <end position="48"/>
    </location>
</feature>
<dbReference type="InterPro" id="IPR049326">
    <property type="entry name" value="Rhodopsin_dom_fungi"/>
</dbReference>
<feature type="compositionally biased region" description="Low complexity" evidence="6">
    <location>
        <begin position="290"/>
        <end position="307"/>
    </location>
</feature>
<evidence type="ECO:0000256" key="3">
    <source>
        <dbReference type="ARBA" id="ARBA00022989"/>
    </source>
</evidence>
<dbReference type="eggNOG" id="ENOG502SNA9">
    <property type="taxonomic scope" value="Eukaryota"/>
</dbReference>
<dbReference type="HOGENOM" id="CLU_028200_0_0_1"/>
<dbReference type="STRING" id="644352.J3PKZ5"/>
<feature type="compositionally biased region" description="Gly residues" evidence="6">
    <location>
        <begin position="223"/>
        <end position="241"/>
    </location>
</feature>
<reference evidence="10" key="4">
    <citation type="journal article" date="2015" name="G3 (Bethesda)">
        <title>Genome sequences of three phytopathogenic species of the Magnaporthaceae family of fungi.</title>
        <authorList>
            <person name="Okagaki L.H."/>
            <person name="Nunes C.C."/>
            <person name="Sailsbery J."/>
            <person name="Clay B."/>
            <person name="Brown D."/>
            <person name="John T."/>
            <person name="Oh Y."/>
            <person name="Young N."/>
            <person name="Fitzgerald M."/>
            <person name="Haas B.J."/>
            <person name="Zeng Q."/>
            <person name="Young S."/>
            <person name="Adiconis X."/>
            <person name="Fan L."/>
            <person name="Levin J.Z."/>
            <person name="Mitchell T.K."/>
            <person name="Okubara P.A."/>
            <person name="Farman M.L."/>
            <person name="Kohn L.M."/>
            <person name="Birren B."/>
            <person name="Ma L.-J."/>
            <person name="Dean R.A."/>
        </authorList>
    </citation>
    <scope>NUCLEOTIDE SEQUENCE</scope>
    <source>
        <strain evidence="10">R3-111a-1</strain>
    </source>
</reference>
<feature type="transmembrane region" description="Helical" evidence="7">
    <location>
        <begin position="119"/>
        <end position="137"/>
    </location>
</feature>
<keyword evidence="11" id="KW-1185">Reference proteome</keyword>
<evidence type="ECO:0000256" key="5">
    <source>
        <dbReference type="ARBA" id="ARBA00038359"/>
    </source>
</evidence>
<feature type="transmembrane region" description="Helical" evidence="7">
    <location>
        <begin position="149"/>
        <end position="171"/>
    </location>
</feature>
<dbReference type="AlphaFoldDB" id="J3PKZ5"/>
<evidence type="ECO:0000313" key="11">
    <source>
        <dbReference type="Proteomes" id="UP000006039"/>
    </source>
</evidence>
<proteinExistence type="inferred from homology"/>
<reference evidence="9" key="3">
    <citation type="submission" date="2010-09" db="EMBL/GenBank/DDBJ databases">
        <title>Annotation of Gaeumannomyces graminis var. tritici R3-111a-1.</title>
        <authorList>
            <consortium name="The Broad Institute Genome Sequencing Platform"/>
            <person name="Ma L.-J."/>
            <person name="Dead R."/>
            <person name="Young S.K."/>
            <person name="Zeng Q."/>
            <person name="Gargeya S."/>
            <person name="Fitzgerald M."/>
            <person name="Haas B."/>
            <person name="Abouelleil A."/>
            <person name="Alvarado L."/>
            <person name="Arachchi H.M."/>
            <person name="Berlin A."/>
            <person name="Brown A."/>
            <person name="Chapman S.B."/>
            <person name="Chen Z."/>
            <person name="Dunbar C."/>
            <person name="Freedman E."/>
            <person name="Gearin G."/>
            <person name="Gellesch M."/>
            <person name="Goldberg J."/>
            <person name="Griggs A."/>
            <person name="Gujja S."/>
            <person name="Heiman D."/>
            <person name="Howarth C."/>
            <person name="Larson L."/>
            <person name="Lui A."/>
            <person name="MacDonald P.J.P."/>
            <person name="Mehta T."/>
            <person name="Montmayeur A."/>
            <person name="Murphy C."/>
            <person name="Neiman D."/>
            <person name="Pearson M."/>
            <person name="Priest M."/>
            <person name="Roberts A."/>
            <person name="Saif S."/>
            <person name="Shea T."/>
            <person name="Shenoy N."/>
            <person name="Sisk P."/>
            <person name="Stolte C."/>
            <person name="Sykes S."/>
            <person name="Yandava C."/>
            <person name="Wortman J."/>
            <person name="Nusbaum C."/>
            <person name="Birren B."/>
        </authorList>
    </citation>
    <scope>NUCLEOTIDE SEQUENCE</scope>
    <source>
        <strain evidence="9">R3-111a-1</strain>
    </source>
</reference>
<sequence>MVPHGTGLHIWAAPPEAAWVWAQGLLVSELAYTITMVTVKWSTLWFYWRLFNAEPTIRTPILVLAAVVGAWGIAIFLVSILTCVPVHAQWDRFNPVSPMPPTDFKCGVESSKFFIGNSVPTIVTDAFIVALPAPYVWRLQLPMAQRIAILAIFLLGAFVTIISMVRFNFILNVDLASPDITWNFSNAIIWTNAESNIAVVCCCLPSLKPILNLLIHGRASLTTGGGSGGSGSKQKGSGGGADNSLVTFGQGGGRRVDNDGRPFAWLDDHSEGDLRTTKAASDELGRVEQGRAQQQQQQQQGASHQAGSPAESIVITKQFQMSSTSERDAAEAEASNASYYQFNNR</sequence>
<reference evidence="11" key="1">
    <citation type="submission" date="2010-07" db="EMBL/GenBank/DDBJ databases">
        <title>The genome sequence of Gaeumannomyces graminis var. tritici strain R3-111a-1.</title>
        <authorList>
            <consortium name="The Broad Institute Genome Sequencing Platform"/>
            <person name="Ma L.-J."/>
            <person name="Dead R."/>
            <person name="Young S."/>
            <person name="Zeng Q."/>
            <person name="Koehrsen M."/>
            <person name="Alvarado L."/>
            <person name="Berlin A."/>
            <person name="Chapman S.B."/>
            <person name="Chen Z."/>
            <person name="Freedman E."/>
            <person name="Gellesch M."/>
            <person name="Goldberg J."/>
            <person name="Griggs A."/>
            <person name="Gujja S."/>
            <person name="Heilman E.R."/>
            <person name="Heiman D."/>
            <person name="Hepburn T."/>
            <person name="Howarth C."/>
            <person name="Jen D."/>
            <person name="Larson L."/>
            <person name="Mehta T."/>
            <person name="Neiman D."/>
            <person name="Pearson M."/>
            <person name="Roberts A."/>
            <person name="Saif S."/>
            <person name="Shea T."/>
            <person name="Shenoy N."/>
            <person name="Sisk P."/>
            <person name="Stolte C."/>
            <person name="Sykes S."/>
            <person name="Walk T."/>
            <person name="White J."/>
            <person name="Yandava C."/>
            <person name="Haas B."/>
            <person name="Nusbaum C."/>
            <person name="Birren B."/>
        </authorList>
    </citation>
    <scope>NUCLEOTIDE SEQUENCE [LARGE SCALE GENOMIC DNA]</scope>
    <source>
        <strain evidence="11">R3-111a-1</strain>
    </source>
</reference>
<dbReference type="EMBL" id="GL385577">
    <property type="protein sequence ID" value="EJT68201.1"/>
    <property type="molecule type" value="Genomic_DNA"/>
</dbReference>